<keyword evidence="6 9" id="KW-0378">Hydrolase</keyword>
<organism evidence="10 11">
    <name type="scientific">Penicillium diatomitis</name>
    <dbReference type="NCBI Taxonomy" id="2819901"/>
    <lineage>
        <taxon>Eukaryota</taxon>
        <taxon>Fungi</taxon>
        <taxon>Dikarya</taxon>
        <taxon>Ascomycota</taxon>
        <taxon>Pezizomycotina</taxon>
        <taxon>Eurotiomycetes</taxon>
        <taxon>Eurotiomycetidae</taxon>
        <taxon>Eurotiales</taxon>
        <taxon>Aspergillaceae</taxon>
        <taxon>Penicillium</taxon>
    </lineage>
</organism>
<dbReference type="PANTHER" id="PTHR31884">
    <property type="entry name" value="POLYGALACTURONASE"/>
    <property type="match status" value="1"/>
</dbReference>
<keyword evidence="3" id="KW-0964">Secreted</keyword>
<dbReference type="InterPro" id="IPR050434">
    <property type="entry name" value="Glycosyl_hydrlase_28"/>
</dbReference>
<proteinExistence type="inferred from homology"/>
<keyword evidence="8" id="KW-0961">Cell wall biogenesis/degradation</keyword>
<evidence type="ECO:0000256" key="2">
    <source>
        <dbReference type="ARBA" id="ARBA00008834"/>
    </source>
</evidence>
<dbReference type="AlphaFoldDB" id="A0A9W9XD43"/>
<dbReference type="InterPro" id="IPR012334">
    <property type="entry name" value="Pectin_lyas_fold"/>
</dbReference>
<dbReference type="InterPro" id="IPR000743">
    <property type="entry name" value="Glyco_hydro_28"/>
</dbReference>
<accession>A0A9W9XD43</accession>
<comment type="similarity">
    <text evidence="2 9">Belongs to the glycosyl hydrolase 28 family.</text>
</comment>
<reference evidence="10" key="2">
    <citation type="journal article" date="2023" name="IMA Fungus">
        <title>Comparative genomic study of the Penicillium genus elucidates a diverse pangenome and 15 lateral gene transfer events.</title>
        <authorList>
            <person name="Petersen C."/>
            <person name="Sorensen T."/>
            <person name="Nielsen M.R."/>
            <person name="Sondergaard T.E."/>
            <person name="Sorensen J.L."/>
            <person name="Fitzpatrick D.A."/>
            <person name="Frisvad J.C."/>
            <person name="Nielsen K.L."/>
        </authorList>
    </citation>
    <scope>NUCLEOTIDE SEQUENCE</scope>
    <source>
        <strain evidence="10">IBT 30728</strain>
    </source>
</reference>
<dbReference type="Proteomes" id="UP001148312">
    <property type="component" value="Unassembled WGS sequence"/>
</dbReference>
<evidence type="ECO:0000313" key="11">
    <source>
        <dbReference type="Proteomes" id="UP001148312"/>
    </source>
</evidence>
<dbReference type="InterPro" id="IPR011050">
    <property type="entry name" value="Pectin_lyase_fold/virulence"/>
</dbReference>
<reference evidence="10" key="1">
    <citation type="submission" date="2022-12" db="EMBL/GenBank/DDBJ databases">
        <authorList>
            <person name="Petersen C."/>
        </authorList>
    </citation>
    <scope>NUCLEOTIDE SEQUENCE</scope>
    <source>
        <strain evidence="10">IBT 30728</strain>
    </source>
</reference>
<dbReference type="RefSeq" id="XP_056790575.1">
    <property type="nucleotide sequence ID" value="XM_056933034.1"/>
</dbReference>
<dbReference type="GeneID" id="81623283"/>
<dbReference type="GO" id="GO:0045490">
    <property type="term" value="P:pectin catabolic process"/>
    <property type="evidence" value="ECO:0007669"/>
    <property type="project" value="TreeGrafter"/>
</dbReference>
<evidence type="ECO:0000256" key="4">
    <source>
        <dbReference type="ARBA" id="ARBA00022729"/>
    </source>
</evidence>
<dbReference type="GO" id="GO:0005576">
    <property type="term" value="C:extracellular region"/>
    <property type="evidence" value="ECO:0007669"/>
    <property type="project" value="UniProtKB-SubCell"/>
</dbReference>
<evidence type="ECO:0000256" key="9">
    <source>
        <dbReference type="RuleBase" id="RU361169"/>
    </source>
</evidence>
<dbReference type="GO" id="GO:0004650">
    <property type="term" value="F:polygalacturonase activity"/>
    <property type="evidence" value="ECO:0007669"/>
    <property type="project" value="InterPro"/>
</dbReference>
<dbReference type="EMBL" id="JAPWDQ010000004">
    <property type="protein sequence ID" value="KAJ5488542.1"/>
    <property type="molecule type" value="Genomic_DNA"/>
</dbReference>
<comment type="caution">
    <text evidence="10">The sequence shown here is derived from an EMBL/GenBank/DDBJ whole genome shotgun (WGS) entry which is preliminary data.</text>
</comment>
<evidence type="ECO:0000256" key="3">
    <source>
        <dbReference type="ARBA" id="ARBA00022525"/>
    </source>
</evidence>
<keyword evidence="4" id="KW-0732">Signal</keyword>
<sequence>CTFPSAASTIAGKASCPSIVLDNIAVPAGENLDLTGLTAGTKVTFEGTTTFGYKEWTGPL</sequence>
<evidence type="ECO:0000313" key="10">
    <source>
        <dbReference type="EMBL" id="KAJ5488542.1"/>
    </source>
</evidence>
<dbReference type="Gene3D" id="2.160.20.10">
    <property type="entry name" value="Single-stranded right-handed beta-helix, Pectin lyase-like"/>
    <property type="match status" value="1"/>
</dbReference>
<keyword evidence="7 9" id="KW-0326">Glycosidase</keyword>
<keyword evidence="5" id="KW-0677">Repeat</keyword>
<comment type="subcellular location">
    <subcellularLocation>
        <location evidence="1">Secreted</location>
    </subcellularLocation>
</comment>
<dbReference type="GO" id="GO:0071555">
    <property type="term" value="P:cell wall organization"/>
    <property type="evidence" value="ECO:0007669"/>
    <property type="project" value="UniProtKB-KW"/>
</dbReference>
<protein>
    <submittedName>
        <fullName evidence="10">Polygalacturonase</fullName>
    </submittedName>
</protein>
<dbReference type="Pfam" id="PF00295">
    <property type="entry name" value="Glyco_hydro_28"/>
    <property type="match status" value="1"/>
</dbReference>
<dbReference type="PANTHER" id="PTHR31884:SF1">
    <property type="entry name" value="POLYGALACTURONASE"/>
    <property type="match status" value="1"/>
</dbReference>
<evidence type="ECO:0000256" key="8">
    <source>
        <dbReference type="ARBA" id="ARBA00023316"/>
    </source>
</evidence>
<evidence type="ECO:0000256" key="5">
    <source>
        <dbReference type="ARBA" id="ARBA00022737"/>
    </source>
</evidence>
<feature type="non-terminal residue" evidence="10">
    <location>
        <position position="1"/>
    </location>
</feature>
<evidence type="ECO:0000256" key="1">
    <source>
        <dbReference type="ARBA" id="ARBA00004613"/>
    </source>
</evidence>
<evidence type="ECO:0000256" key="6">
    <source>
        <dbReference type="ARBA" id="ARBA00022801"/>
    </source>
</evidence>
<name>A0A9W9XD43_9EURO</name>
<evidence type="ECO:0000256" key="7">
    <source>
        <dbReference type="ARBA" id="ARBA00023295"/>
    </source>
</evidence>
<dbReference type="SUPFAM" id="SSF51126">
    <property type="entry name" value="Pectin lyase-like"/>
    <property type="match status" value="1"/>
</dbReference>
<gene>
    <name evidence="10" type="ORF">N7539_003432</name>
</gene>
<keyword evidence="11" id="KW-1185">Reference proteome</keyword>